<protein>
    <submittedName>
        <fullName evidence="2">S-adenosyl-L-methionine-dependent methyltransferase-18</fullName>
    </submittedName>
</protein>
<accession>A0A3D8SZU5</accession>
<dbReference type="Pfam" id="PF13489">
    <property type="entry name" value="Methyltransf_23"/>
    <property type="match status" value="1"/>
</dbReference>
<proteinExistence type="predicted"/>
<organism evidence="2 3">
    <name type="scientific">Coleophoma crateriformis</name>
    <dbReference type="NCBI Taxonomy" id="565419"/>
    <lineage>
        <taxon>Eukaryota</taxon>
        <taxon>Fungi</taxon>
        <taxon>Dikarya</taxon>
        <taxon>Ascomycota</taxon>
        <taxon>Pezizomycotina</taxon>
        <taxon>Leotiomycetes</taxon>
        <taxon>Helotiales</taxon>
        <taxon>Dermateaceae</taxon>
        <taxon>Coleophoma</taxon>
    </lineage>
</organism>
<feature type="region of interest" description="Disordered" evidence="1">
    <location>
        <begin position="1"/>
        <end position="35"/>
    </location>
</feature>
<dbReference type="EMBL" id="PDLN01000002">
    <property type="protein sequence ID" value="RDW91769.1"/>
    <property type="molecule type" value="Genomic_DNA"/>
</dbReference>
<dbReference type="InterPro" id="IPR029063">
    <property type="entry name" value="SAM-dependent_MTases_sf"/>
</dbReference>
<dbReference type="OrthoDB" id="2013972at2759"/>
<gene>
    <name evidence="2" type="ORF">BP5796_01163</name>
</gene>
<dbReference type="Gene3D" id="3.40.50.150">
    <property type="entry name" value="Vaccinia Virus protein VP39"/>
    <property type="match status" value="1"/>
</dbReference>
<reference evidence="2 3" key="1">
    <citation type="journal article" date="2018" name="IMA Fungus">
        <title>IMA Genome-F 9: Draft genome sequence of Annulohypoxylon stygium, Aspergillus mulundensis, Berkeleyomyces basicola (syn. Thielaviopsis basicola), Ceratocystis smalleyi, two Cercospora beticola strains, Coleophoma cylindrospora, Fusarium fracticaudum, Phialophora cf. hyalina, and Morchella septimelata.</title>
        <authorList>
            <person name="Wingfield B.D."/>
            <person name="Bills G.F."/>
            <person name="Dong Y."/>
            <person name="Huang W."/>
            <person name="Nel W.J."/>
            <person name="Swalarsk-Parry B.S."/>
            <person name="Vaghefi N."/>
            <person name="Wilken P.M."/>
            <person name="An Z."/>
            <person name="de Beer Z.W."/>
            <person name="De Vos L."/>
            <person name="Chen L."/>
            <person name="Duong T.A."/>
            <person name="Gao Y."/>
            <person name="Hammerbacher A."/>
            <person name="Kikkert J.R."/>
            <person name="Li Y."/>
            <person name="Li H."/>
            <person name="Li K."/>
            <person name="Li Q."/>
            <person name="Liu X."/>
            <person name="Ma X."/>
            <person name="Naidoo K."/>
            <person name="Pethybridge S.J."/>
            <person name="Sun J."/>
            <person name="Steenkamp E.T."/>
            <person name="van der Nest M.A."/>
            <person name="van Wyk S."/>
            <person name="Wingfield M.J."/>
            <person name="Xiong C."/>
            <person name="Yue Q."/>
            <person name="Zhang X."/>
        </authorList>
    </citation>
    <scope>NUCLEOTIDE SEQUENCE [LARGE SCALE GENOMIC DNA]</scope>
    <source>
        <strain evidence="2 3">BP5796</strain>
    </source>
</reference>
<sequence>MTTEQQVAISPPGPASPGPIEAEVDNWDDDSAVGGVSLASSKTSITSSILRYREENGRTYHGFKDGQYAFPNDEPENDRLDLQHHVFMLTLGGKLFSAPIPKEQTLHRVLDVGTGTGIWAVDFADENPESEVVGVDLSPIEPRFVPPNLIFEIDDLEEPWTFSKPFDFIMARLTVQFFSDPARYMQQAFGSLSSGGWIECIDIVNPSKSDDHPNFQETQLWKWGHYRAEAAVKLRGSVSAAKRYKEQMEAAGFVNVKEIIYKWPTNRWPKDKKLKELGMWVNEDIQPSLEGLSYAAFTRGLGWSKEEIEVFLTGVRRDMNDTKIHAYWEIYAVSGQKPS</sequence>
<dbReference type="SUPFAM" id="SSF53335">
    <property type="entry name" value="S-adenosyl-L-methionine-dependent methyltransferases"/>
    <property type="match status" value="1"/>
</dbReference>
<keyword evidence="2" id="KW-0489">Methyltransferase</keyword>
<dbReference type="PANTHER" id="PTHR43591">
    <property type="entry name" value="METHYLTRANSFERASE"/>
    <property type="match status" value="1"/>
</dbReference>
<dbReference type="PANTHER" id="PTHR43591:SF31">
    <property type="entry name" value="LAEA-LIKE, PUTATIVE (AFU_ORTHOLOGUE AFUA_8G01930)-RELATED"/>
    <property type="match status" value="1"/>
</dbReference>
<dbReference type="Proteomes" id="UP000256328">
    <property type="component" value="Unassembled WGS sequence"/>
</dbReference>
<keyword evidence="2" id="KW-0808">Transferase</keyword>
<dbReference type="CDD" id="cd02440">
    <property type="entry name" value="AdoMet_MTases"/>
    <property type="match status" value="1"/>
</dbReference>
<evidence type="ECO:0000313" key="2">
    <source>
        <dbReference type="EMBL" id="RDW91769.1"/>
    </source>
</evidence>
<keyword evidence="3" id="KW-1185">Reference proteome</keyword>
<dbReference type="AlphaFoldDB" id="A0A3D8SZU5"/>
<dbReference type="GO" id="GO:0032259">
    <property type="term" value="P:methylation"/>
    <property type="evidence" value="ECO:0007669"/>
    <property type="project" value="UniProtKB-KW"/>
</dbReference>
<evidence type="ECO:0000313" key="3">
    <source>
        <dbReference type="Proteomes" id="UP000256328"/>
    </source>
</evidence>
<evidence type="ECO:0000256" key="1">
    <source>
        <dbReference type="SAM" id="MobiDB-lite"/>
    </source>
</evidence>
<feature type="compositionally biased region" description="Acidic residues" evidence="1">
    <location>
        <begin position="22"/>
        <end position="31"/>
    </location>
</feature>
<comment type="caution">
    <text evidence="2">The sequence shown here is derived from an EMBL/GenBank/DDBJ whole genome shotgun (WGS) entry which is preliminary data.</text>
</comment>
<name>A0A3D8SZU5_9HELO</name>
<dbReference type="GO" id="GO:0008168">
    <property type="term" value="F:methyltransferase activity"/>
    <property type="evidence" value="ECO:0007669"/>
    <property type="project" value="UniProtKB-KW"/>
</dbReference>